<gene>
    <name evidence="2" type="ORF">HT576_14595</name>
</gene>
<dbReference type="InterPro" id="IPR055768">
    <property type="entry name" value="DUF7344"/>
</dbReference>
<dbReference type="RefSeq" id="WP_174702412.1">
    <property type="nucleotide sequence ID" value="NZ_JABURA010000001.1"/>
</dbReference>
<protein>
    <submittedName>
        <fullName evidence="2">ArsR family transcriptional regulator</fullName>
    </submittedName>
</protein>
<reference evidence="2" key="1">
    <citation type="submission" date="2020-06" db="EMBL/GenBank/DDBJ databases">
        <title>Haloterrigena sp. nov., an extremely halophilic archaeon isolated from a saline sediment.</title>
        <authorList>
            <person name="Liu B.-B."/>
        </authorList>
    </citation>
    <scope>NUCLEOTIDE SEQUENCE</scope>
    <source>
        <strain evidence="2">SYSU A121-1</strain>
    </source>
</reference>
<dbReference type="EMBL" id="JABURA010000001">
    <property type="protein sequence ID" value="NUB92244.1"/>
    <property type="molecule type" value="Genomic_DNA"/>
</dbReference>
<dbReference type="OrthoDB" id="194397at2157"/>
<name>A0A8J8GPT9_9EURY</name>
<dbReference type="Pfam" id="PF24035">
    <property type="entry name" value="DUF7344"/>
    <property type="match status" value="1"/>
</dbReference>
<proteinExistence type="predicted"/>
<evidence type="ECO:0000259" key="1">
    <source>
        <dbReference type="Pfam" id="PF24035"/>
    </source>
</evidence>
<evidence type="ECO:0000313" key="2">
    <source>
        <dbReference type="EMBL" id="NUB92244.1"/>
    </source>
</evidence>
<feature type="domain" description="DUF7344" evidence="1">
    <location>
        <begin position="36"/>
        <end position="79"/>
    </location>
</feature>
<dbReference type="Gene3D" id="1.10.10.10">
    <property type="entry name" value="Winged helix-like DNA-binding domain superfamily/Winged helix DNA-binding domain"/>
    <property type="match status" value="1"/>
</dbReference>
<evidence type="ECO:0000313" key="3">
    <source>
        <dbReference type="Proteomes" id="UP000728647"/>
    </source>
</evidence>
<comment type="caution">
    <text evidence="2">The sequence shown here is derived from an EMBL/GenBank/DDBJ whole genome shotgun (WGS) entry which is preliminary data.</text>
</comment>
<dbReference type="InterPro" id="IPR036388">
    <property type="entry name" value="WH-like_DNA-bd_sf"/>
</dbReference>
<organism evidence="2 3">
    <name type="scientific">Haloterrigena gelatinilytica</name>
    <dbReference type="NCBI Taxonomy" id="2741724"/>
    <lineage>
        <taxon>Archaea</taxon>
        <taxon>Methanobacteriati</taxon>
        <taxon>Methanobacteriota</taxon>
        <taxon>Stenosarchaea group</taxon>
        <taxon>Halobacteria</taxon>
        <taxon>Halobacteriales</taxon>
        <taxon>Natrialbaceae</taxon>
        <taxon>Haloterrigena</taxon>
    </lineage>
</organism>
<dbReference type="Proteomes" id="UP000728647">
    <property type="component" value="Unassembled WGS sequence"/>
</dbReference>
<accession>A0A8J8GPT9</accession>
<dbReference type="AlphaFoldDB" id="A0A8J8GPT9"/>
<sequence length="273" mass="31206">MASEDEEIIQILTDSIYREILTALNGSPRGLSVTEIAGRLSSADEMELERTIVSLHHEYLPRLDEVGLVAYDHDENIVTTGYRSTDDADWMDVEALDELLSQFGTGRRSDERTVGRLEGREAVYEYCRDLADRADDELFLIYASDELLDEECLPYAEDAIERGVELHAGTKNRDAREFFRERLPEATIWDPQMDWMYEQANYPKVSRLIVVDRETVVVGLWEEDATGAKTEVAMIGEGRTNPLVVLTRELLGSRLDHLDYQSDEFLEGLPFEM</sequence>